<evidence type="ECO:0000313" key="2">
    <source>
        <dbReference type="EMBL" id="PQJ77441.1"/>
    </source>
</evidence>
<keyword evidence="3" id="KW-1185">Reference proteome</keyword>
<dbReference type="Proteomes" id="UP000239068">
    <property type="component" value="Unassembled WGS sequence"/>
</dbReference>
<reference evidence="2 3" key="1">
    <citation type="submission" date="2016-12" db="EMBL/GenBank/DDBJ databases">
        <title>Trade-off between light-utilization and light-protection in marine flavobacteria.</title>
        <authorList>
            <person name="Kumagai Y."/>
            <person name="Yoshizawa S."/>
            <person name="Kogure K."/>
            <person name="Iwasaki W."/>
        </authorList>
    </citation>
    <scope>NUCLEOTIDE SEQUENCE [LARGE SCALE GENOMIC DNA]</scope>
    <source>
        <strain evidence="2 3">ATCC 43844</strain>
    </source>
</reference>
<evidence type="ECO:0000313" key="3">
    <source>
        <dbReference type="Proteomes" id="UP000239068"/>
    </source>
</evidence>
<feature type="signal peptide" evidence="1">
    <location>
        <begin position="1"/>
        <end position="20"/>
    </location>
</feature>
<dbReference type="OrthoDB" id="1202212at2"/>
<accession>A0A2S7WJF5</accession>
<keyword evidence="1" id="KW-0732">Signal</keyword>
<evidence type="ECO:0000256" key="1">
    <source>
        <dbReference type="SAM" id="SignalP"/>
    </source>
</evidence>
<comment type="caution">
    <text evidence="2">The sequence shown here is derived from an EMBL/GenBank/DDBJ whole genome shotgun (WGS) entry which is preliminary data.</text>
</comment>
<feature type="chain" id="PRO_5015783217" evidence="1">
    <location>
        <begin position="21"/>
        <end position="142"/>
    </location>
</feature>
<dbReference type="RefSeq" id="WP_105022763.1">
    <property type="nucleotide sequence ID" value="NZ_MSCM01000002.1"/>
</dbReference>
<dbReference type="EMBL" id="MSCM01000002">
    <property type="protein sequence ID" value="PQJ77441.1"/>
    <property type="molecule type" value="Genomic_DNA"/>
</dbReference>
<sequence length="142" mass="16313">MRKIIPVLIILISISCTTTADQIVIEEIPIVPKNVEIIITSDTPEFDEIWITYKDFDLDPLLQDRYGARQFNYDSNGNQEPIIISFTDYKYEEIIGNAYRNNDLPYNLKAQIFINGKLEFDVESVGSTGVYATISFNYTIEN</sequence>
<gene>
    <name evidence="2" type="ORF">BTO16_16590</name>
</gene>
<dbReference type="AlphaFoldDB" id="A0A2S7WJF5"/>
<dbReference type="PROSITE" id="PS51257">
    <property type="entry name" value="PROKAR_LIPOPROTEIN"/>
    <property type="match status" value="1"/>
</dbReference>
<name>A0A2S7WJF5_9FLAO</name>
<organism evidence="2 3">
    <name type="scientific">Polaribacter glomeratus</name>
    <dbReference type="NCBI Taxonomy" id="102"/>
    <lineage>
        <taxon>Bacteria</taxon>
        <taxon>Pseudomonadati</taxon>
        <taxon>Bacteroidota</taxon>
        <taxon>Flavobacteriia</taxon>
        <taxon>Flavobacteriales</taxon>
        <taxon>Flavobacteriaceae</taxon>
    </lineage>
</organism>
<protein>
    <submittedName>
        <fullName evidence="2">Uncharacterized protein</fullName>
    </submittedName>
</protein>
<proteinExistence type="predicted"/>